<evidence type="ECO:0000313" key="8">
    <source>
        <dbReference type="Proteomes" id="UP000604825"/>
    </source>
</evidence>
<evidence type="ECO:0008006" key="9">
    <source>
        <dbReference type="Google" id="ProtNLM"/>
    </source>
</evidence>
<dbReference type="Gene3D" id="1.10.630.10">
    <property type="entry name" value="Cytochrome P450"/>
    <property type="match status" value="1"/>
</dbReference>
<dbReference type="PRINTS" id="PR00465">
    <property type="entry name" value="EP450IV"/>
</dbReference>
<keyword evidence="2 5" id="KW-0349">Heme</keyword>
<dbReference type="OrthoDB" id="1055148at2759"/>
<comment type="cofactor">
    <cofactor evidence="5">
        <name>heme</name>
        <dbReference type="ChEBI" id="CHEBI:30413"/>
    </cofactor>
</comment>
<protein>
    <recommendedName>
        <fullName evidence="9">Cytochrome P450</fullName>
    </recommendedName>
</protein>
<dbReference type="Proteomes" id="UP000604825">
    <property type="component" value="Unassembled WGS sequence"/>
</dbReference>
<dbReference type="PANTHER" id="PTHR24304:SF2">
    <property type="entry name" value="24-HYDROXYCHOLESTEROL 7-ALPHA-HYDROXYLASE"/>
    <property type="match status" value="1"/>
</dbReference>
<dbReference type="GO" id="GO:0020037">
    <property type="term" value="F:heme binding"/>
    <property type="evidence" value="ECO:0007669"/>
    <property type="project" value="InterPro"/>
</dbReference>
<keyword evidence="6" id="KW-0503">Monooxygenase</keyword>
<dbReference type="GO" id="GO:0004497">
    <property type="term" value="F:monooxygenase activity"/>
    <property type="evidence" value="ECO:0007669"/>
    <property type="project" value="UniProtKB-KW"/>
</dbReference>
<dbReference type="InterPro" id="IPR017972">
    <property type="entry name" value="Cyt_P450_CS"/>
</dbReference>
<dbReference type="InterPro" id="IPR050529">
    <property type="entry name" value="CYP450_sterol_14alpha_dmase"/>
</dbReference>
<dbReference type="PANTHER" id="PTHR24304">
    <property type="entry name" value="CYTOCHROME P450 FAMILY 7"/>
    <property type="match status" value="1"/>
</dbReference>
<dbReference type="InterPro" id="IPR036396">
    <property type="entry name" value="Cyt_P450_sf"/>
</dbReference>
<proteinExistence type="inferred from homology"/>
<dbReference type="InterPro" id="IPR002403">
    <property type="entry name" value="Cyt_P450_E_grp-IV"/>
</dbReference>
<evidence type="ECO:0000313" key="7">
    <source>
        <dbReference type="EMBL" id="CAD6256612.1"/>
    </source>
</evidence>
<feature type="binding site" description="axial binding residue" evidence="5">
    <location>
        <position position="421"/>
    </location>
    <ligand>
        <name>heme</name>
        <dbReference type="ChEBI" id="CHEBI:30413"/>
    </ligand>
    <ligandPart>
        <name>Fe</name>
        <dbReference type="ChEBI" id="CHEBI:18248"/>
    </ligandPart>
</feature>
<dbReference type="PROSITE" id="PS00086">
    <property type="entry name" value="CYTOCHROME_P450"/>
    <property type="match status" value="1"/>
</dbReference>
<comment type="similarity">
    <text evidence="1 6">Belongs to the cytochrome P450 family.</text>
</comment>
<organism evidence="7 8">
    <name type="scientific">Miscanthus lutarioriparius</name>
    <dbReference type="NCBI Taxonomy" id="422564"/>
    <lineage>
        <taxon>Eukaryota</taxon>
        <taxon>Viridiplantae</taxon>
        <taxon>Streptophyta</taxon>
        <taxon>Embryophyta</taxon>
        <taxon>Tracheophyta</taxon>
        <taxon>Spermatophyta</taxon>
        <taxon>Magnoliopsida</taxon>
        <taxon>Liliopsida</taxon>
        <taxon>Poales</taxon>
        <taxon>Poaceae</taxon>
        <taxon>PACMAD clade</taxon>
        <taxon>Panicoideae</taxon>
        <taxon>Andropogonodae</taxon>
        <taxon>Andropogoneae</taxon>
        <taxon>Saccharinae</taxon>
        <taxon>Miscanthus</taxon>
    </lineage>
</organism>
<dbReference type="PRINTS" id="PR00385">
    <property type="entry name" value="P450"/>
</dbReference>
<keyword evidence="3 5" id="KW-0479">Metal-binding</keyword>
<dbReference type="AlphaFoldDB" id="A0A811QKG1"/>
<sequence>MDMINSSAVSSSIALVFIAAVITKVAWGRITADPASRNTPPHPPAVSGSSIIPLLHTLVTKGFRTMLQEQYTKFGSVFTISFLGMKTTFLVGPEVSAHFYQGPESEISQGSFLEFTVPMFGKDVGYGVDIATRTEQNRFYLDVLKPAKLRCHVAPMLQEVEPGPGLGSPNPSPGCTDLASHRPTCFLPFIWIAIGAEKNLRKMTEGGNGREILCEMGTARASARLSSIFAEIVRSRKSSNRVEEDVLQNLMGSKYKDGRPTTEAEVTGLIMAILFAGQHTSTATSTWTGARLLSHTECLEAALEEQQQIVKKHGDNIDYDTLLEMSFLHCCIKEALRMHPPGPIFLSKVHKNFTVRTREGYEYEIPKGHTIASPLVINHNIPYIYKDLDVYDPHRFGPGREEDRLGGKFTYNTFSGGRHACPGEAYAYMQVKVIWSHLLRNFELKLVSPFPETDWLKVTPELRGKVEVSYKRRMLPRSMLEN</sequence>
<evidence type="ECO:0000256" key="2">
    <source>
        <dbReference type="ARBA" id="ARBA00022617"/>
    </source>
</evidence>
<keyword evidence="6" id="KW-0560">Oxidoreductase</keyword>
<gene>
    <name evidence="7" type="ORF">NCGR_LOCUS40116</name>
</gene>
<dbReference type="GO" id="GO:0005506">
    <property type="term" value="F:iron ion binding"/>
    <property type="evidence" value="ECO:0007669"/>
    <property type="project" value="InterPro"/>
</dbReference>
<dbReference type="InterPro" id="IPR001128">
    <property type="entry name" value="Cyt_P450"/>
</dbReference>
<evidence type="ECO:0000256" key="3">
    <source>
        <dbReference type="ARBA" id="ARBA00022723"/>
    </source>
</evidence>
<reference evidence="7" key="1">
    <citation type="submission" date="2020-10" db="EMBL/GenBank/DDBJ databases">
        <authorList>
            <person name="Han B."/>
            <person name="Lu T."/>
            <person name="Zhao Q."/>
            <person name="Huang X."/>
            <person name="Zhao Y."/>
        </authorList>
    </citation>
    <scope>NUCLEOTIDE SEQUENCE</scope>
</reference>
<evidence type="ECO:0000256" key="4">
    <source>
        <dbReference type="ARBA" id="ARBA00023004"/>
    </source>
</evidence>
<comment type="caution">
    <text evidence="7">The sequence shown here is derived from an EMBL/GenBank/DDBJ whole genome shotgun (WGS) entry which is preliminary data.</text>
</comment>
<dbReference type="GO" id="GO:0016705">
    <property type="term" value="F:oxidoreductase activity, acting on paired donors, with incorporation or reduction of molecular oxygen"/>
    <property type="evidence" value="ECO:0007669"/>
    <property type="project" value="InterPro"/>
</dbReference>
<evidence type="ECO:0000256" key="6">
    <source>
        <dbReference type="RuleBase" id="RU000461"/>
    </source>
</evidence>
<keyword evidence="4 5" id="KW-0408">Iron</keyword>
<dbReference type="Pfam" id="PF00067">
    <property type="entry name" value="p450"/>
    <property type="match status" value="1"/>
</dbReference>
<keyword evidence="8" id="KW-1185">Reference proteome</keyword>
<accession>A0A811QKG1</accession>
<evidence type="ECO:0000256" key="5">
    <source>
        <dbReference type="PIRSR" id="PIRSR602403-1"/>
    </source>
</evidence>
<dbReference type="EMBL" id="CAJGYO010000010">
    <property type="protein sequence ID" value="CAD6256612.1"/>
    <property type="molecule type" value="Genomic_DNA"/>
</dbReference>
<dbReference type="SUPFAM" id="SSF48264">
    <property type="entry name" value="Cytochrome P450"/>
    <property type="match status" value="1"/>
</dbReference>
<dbReference type="CDD" id="cd11042">
    <property type="entry name" value="CYP51-like"/>
    <property type="match status" value="1"/>
</dbReference>
<evidence type="ECO:0000256" key="1">
    <source>
        <dbReference type="ARBA" id="ARBA00010617"/>
    </source>
</evidence>
<name>A0A811QKG1_9POAL</name>